<name>A0ABD2NYK2_9CUCU</name>
<dbReference type="Proteomes" id="UP001516400">
    <property type="component" value="Unassembled WGS sequence"/>
</dbReference>
<evidence type="ECO:0000313" key="2">
    <source>
        <dbReference type="Proteomes" id="UP001516400"/>
    </source>
</evidence>
<reference evidence="1 2" key="1">
    <citation type="journal article" date="2021" name="BMC Biol.">
        <title>Horizontally acquired antibacterial genes associated with adaptive radiation of ladybird beetles.</title>
        <authorList>
            <person name="Li H.S."/>
            <person name="Tang X.F."/>
            <person name="Huang Y.H."/>
            <person name="Xu Z.Y."/>
            <person name="Chen M.L."/>
            <person name="Du X.Y."/>
            <person name="Qiu B.Y."/>
            <person name="Chen P.T."/>
            <person name="Zhang W."/>
            <person name="Slipinski A."/>
            <person name="Escalona H.E."/>
            <person name="Waterhouse R.M."/>
            <person name="Zwick A."/>
            <person name="Pang H."/>
        </authorList>
    </citation>
    <scope>NUCLEOTIDE SEQUENCE [LARGE SCALE GENOMIC DNA]</scope>
    <source>
        <strain evidence="1">SYSU2018</strain>
    </source>
</reference>
<comment type="caution">
    <text evidence="1">The sequence shown here is derived from an EMBL/GenBank/DDBJ whole genome shotgun (WGS) entry which is preliminary data.</text>
</comment>
<gene>
    <name evidence="1" type="ORF">HHI36_006582</name>
</gene>
<dbReference type="EMBL" id="JABFTP020000144">
    <property type="protein sequence ID" value="KAL3283437.1"/>
    <property type="molecule type" value="Genomic_DNA"/>
</dbReference>
<evidence type="ECO:0000313" key="1">
    <source>
        <dbReference type="EMBL" id="KAL3283437.1"/>
    </source>
</evidence>
<proteinExistence type="predicted"/>
<keyword evidence="2" id="KW-1185">Reference proteome</keyword>
<dbReference type="AlphaFoldDB" id="A0ABD2NYK2"/>
<accession>A0ABD2NYK2</accession>
<sequence>MPPKQDKIYYPTKKGSRTVLVRESSHKKSKFEGNQHSGNSKLETNFVIASAEKLAESSDPDGDLDVGFDSKFGYVILAFRLVFSSLGNILKCKKCDGYIKFLRKSAIGLGFKLEIQCSCQHSSSVNSCTSTYKT</sequence>
<organism evidence="1 2">
    <name type="scientific">Cryptolaemus montrouzieri</name>
    <dbReference type="NCBI Taxonomy" id="559131"/>
    <lineage>
        <taxon>Eukaryota</taxon>
        <taxon>Metazoa</taxon>
        <taxon>Ecdysozoa</taxon>
        <taxon>Arthropoda</taxon>
        <taxon>Hexapoda</taxon>
        <taxon>Insecta</taxon>
        <taxon>Pterygota</taxon>
        <taxon>Neoptera</taxon>
        <taxon>Endopterygota</taxon>
        <taxon>Coleoptera</taxon>
        <taxon>Polyphaga</taxon>
        <taxon>Cucujiformia</taxon>
        <taxon>Coccinelloidea</taxon>
        <taxon>Coccinellidae</taxon>
        <taxon>Scymninae</taxon>
        <taxon>Scymnini</taxon>
        <taxon>Cryptolaemus</taxon>
    </lineage>
</organism>
<protein>
    <submittedName>
        <fullName evidence="1">Uncharacterized protein</fullName>
    </submittedName>
</protein>